<dbReference type="EMBL" id="JBAKIA010000011">
    <property type="protein sequence ID" value="MEJ8475563.1"/>
    <property type="molecule type" value="Genomic_DNA"/>
</dbReference>
<reference evidence="5 6" key="1">
    <citation type="submission" date="2024-02" db="EMBL/GenBank/DDBJ databases">
        <title>Roseibium algae sp. nov., isolated from marine alga (Grateloupia sp.), showing potential in myo-inositol conversion.</title>
        <authorList>
            <person name="Wang Y."/>
        </authorList>
    </citation>
    <scope>NUCLEOTIDE SEQUENCE [LARGE SCALE GENOMIC DNA]</scope>
    <source>
        <strain evidence="5 6">H3510</strain>
    </source>
</reference>
<gene>
    <name evidence="5" type="ORF">V6575_15820</name>
</gene>
<keyword evidence="3" id="KW-0046">Antibiotic resistance</keyword>
<evidence type="ECO:0000313" key="6">
    <source>
        <dbReference type="Proteomes" id="UP001385499"/>
    </source>
</evidence>
<dbReference type="InterPro" id="IPR029068">
    <property type="entry name" value="Glyas_Bleomycin-R_OHBP_Dase"/>
</dbReference>
<dbReference type="CDD" id="cd08349">
    <property type="entry name" value="BLMA_like"/>
    <property type="match status" value="1"/>
</dbReference>
<feature type="domain" description="VOC" evidence="4">
    <location>
        <begin position="4"/>
        <end position="114"/>
    </location>
</feature>
<dbReference type="InterPro" id="IPR037523">
    <property type="entry name" value="VOC_core"/>
</dbReference>
<dbReference type="Gene3D" id="3.10.180.10">
    <property type="entry name" value="2,3-Dihydroxybiphenyl 1,2-Dioxygenase, domain 1"/>
    <property type="match status" value="1"/>
</dbReference>
<comment type="similarity">
    <text evidence="1">Belongs to the bleomycin resistance protein family.</text>
</comment>
<comment type="caution">
    <text evidence="5">The sequence shown here is derived from an EMBL/GenBank/DDBJ whole genome shotgun (WGS) entry which is preliminary data.</text>
</comment>
<evidence type="ECO:0000259" key="4">
    <source>
        <dbReference type="PROSITE" id="PS51819"/>
    </source>
</evidence>
<dbReference type="Pfam" id="PF00903">
    <property type="entry name" value="Glyoxalase"/>
    <property type="match status" value="1"/>
</dbReference>
<accession>A0ABU8TN18</accession>
<keyword evidence="6" id="KW-1185">Reference proteome</keyword>
<dbReference type="PROSITE" id="PS51819">
    <property type="entry name" value="VOC"/>
    <property type="match status" value="1"/>
</dbReference>
<dbReference type="InterPro" id="IPR000335">
    <property type="entry name" value="Bleomycin-R"/>
</dbReference>
<dbReference type="RefSeq" id="WP_340275679.1">
    <property type="nucleotide sequence ID" value="NZ_JBAKIA010000011.1"/>
</dbReference>
<sequence length="120" mass="13469">MSDEVDCIPVLPSLNLAESKAFYEGQLGFVVVHEDPTRLIVRRGTIELHFWPTDRKELCEASSCYIRGGGIDVLYDAFSQAKVAGLSAFEVRPWNMKEFYIHDPHGNLLAFGRIPEVEAA</sequence>
<evidence type="ECO:0000256" key="2">
    <source>
        <dbReference type="ARBA" id="ARBA00021572"/>
    </source>
</evidence>
<dbReference type="Proteomes" id="UP001385499">
    <property type="component" value="Unassembled WGS sequence"/>
</dbReference>
<evidence type="ECO:0000256" key="1">
    <source>
        <dbReference type="ARBA" id="ARBA00011051"/>
    </source>
</evidence>
<name>A0ABU8TN18_9HYPH</name>
<proteinExistence type="inferred from homology"/>
<organism evidence="5 6">
    <name type="scientific">Roseibium algae</name>
    <dbReference type="NCBI Taxonomy" id="3123038"/>
    <lineage>
        <taxon>Bacteria</taxon>
        <taxon>Pseudomonadati</taxon>
        <taxon>Pseudomonadota</taxon>
        <taxon>Alphaproteobacteria</taxon>
        <taxon>Hyphomicrobiales</taxon>
        <taxon>Stappiaceae</taxon>
        <taxon>Roseibium</taxon>
    </lineage>
</organism>
<dbReference type="InterPro" id="IPR004360">
    <property type="entry name" value="Glyas_Fos-R_dOase_dom"/>
</dbReference>
<protein>
    <recommendedName>
        <fullName evidence="2">Bleomycin resistance protein</fullName>
    </recommendedName>
</protein>
<dbReference type="SUPFAM" id="SSF54593">
    <property type="entry name" value="Glyoxalase/Bleomycin resistance protein/Dihydroxybiphenyl dioxygenase"/>
    <property type="match status" value="1"/>
</dbReference>
<evidence type="ECO:0000256" key="3">
    <source>
        <dbReference type="ARBA" id="ARBA00023251"/>
    </source>
</evidence>
<evidence type="ECO:0000313" key="5">
    <source>
        <dbReference type="EMBL" id="MEJ8475563.1"/>
    </source>
</evidence>